<organism evidence="1 2">
    <name type="scientific">Burkholderia anthina</name>
    <dbReference type="NCBI Taxonomy" id="179879"/>
    <lineage>
        <taxon>Bacteria</taxon>
        <taxon>Pseudomonadati</taxon>
        <taxon>Pseudomonadota</taxon>
        <taxon>Betaproteobacteria</taxon>
        <taxon>Burkholderiales</taxon>
        <taxon>Burkholderiaceae</taxon>
        <taxon>Burkholderia</taxon>
        <taxon>Burkholderia cepacia complex</taxon>
    </lineage>
</organism>
<name>A0A6P2GAF6_9BURK</name>
<proteinExistence type="predicted"/>
<dbReference type="Proteomes" id="UP000494201">
    <property type="component" value="Unassembled WGS sequence"/>
</dbReference>
<dbReference type="AlphaFoldDB" id="A0A6P2GAF6"/>
<sequence length="213" mass="24011">MTDRSRNRNALYESTASLSFILYKGGTLHRVFDRIPHPRLAGHLVTERIEGFAPSSIMPRSNNALIPTMDSTTQSGDTDLRDEYAALRERAVMLEEQVPPLLQRISDVLPRISGESELADEHRERLVGARNAAMVSIENYQQAIPFLQTADSIIEQLDKTPERDEDIEWRESLLQRLDELIDVAVVMIDDAQGYFEQAAACDLSSVPKSILED</sequence>
<protein>
    <submittedName>
        <fullName evidence="1">ATPase</fullName>
    </submittedName>
</protein>
<evidence type="ECO:0000313" key="2">
    <source>
        <dbReference type="Proteomes" id="UP000494201"/>
    </source>
</evidence>
<evidence type="ECO:0000313" key="1">
    <source>
        <dbReference type="EMBL" id="VVU50595.1"/>
    </source>
</evidence>
<reference evidence="1 2" key="1">
    <citation type="submission" date="2019-09" db="EMBL/GenBank/DDBJ databases">
        <authorList>
            <person name="Depoorter E."/>
        </authorList>
    </citation>
    <scope>NUCLEOTIDE SEQUENCE [LARGE SCALE GENOMIC DNA]</scope>
    <source>
        <strain evidence="1">LMG 20980</strain>
    </source>
</reference>
<dbReference type="EMBL" id="CABVLY010000011">
    <property type="protein sequence ID" value="VVU50595.1"/>
    <property type="molecule type" value="Genomic_DNA"/>
</dbReference>
<accession>A0A6P2GAF6</accession>
<gene>
    <name evidence="1" type="ORF">BAN20980_03311</name>
</gene>